<reference evidence="1" key="1">
    <citation type="submission" date="2022-02" db="EMBL/GenBank/DDBJ databases">
        <authorList>
            <person name="Henning P.M."/>
            <person name="McCubbin A.G."/>
            <person name="Shore J.S."/>
        </authorList>
    </citation>
    <scope>NUCLEOTIDE SEQUENCE</scope>
    <source>
        <strain evidence="1">F60SS</strain>
        <tissue evidence="1">Leaves</tissue>
    </source>
</reference>
<dbReference type="Pfam" id="PF05536">
    <property type="entry name" value="Neurochondrin"/>
    <property type="match status" value="1"/>
</dbReference>
<protein>
    <submittedName>
        <fullName evidence="1">Uncharacterized protein</fullName>
    </submittedName>
</protein>
<keyword evidence="2" id="KW-1185">Reference proteome</keyword>
<dbReference type="AlphaFoldDB" id="A0A9Q0F815"/>
<gene>
    <name evidence="1" type="ORF">Tsubulata_036692</name>
</gene>
<dbReference type="OrthoDB" id="1736942at2759"/>
<dbReference type="PANTHER" id="PTHR13109:SF7">
    <property type="entry name" value="NEUROCHONDRIN"/>
    <property type="match status" value="1"/>
</dbReference>
<dbReference type="PANTHER" id="PTHR13109">
    <property type="entry name" value="NEUROCHONDRIN"/>
    <property type="match status" value="1"/>
</dbReference>
<proteinExistence type="predicted"/>
<dbReference type="EMBL" id="JAKUCV010006671">
    <property type="protein sequence ID" value="KAJ4826422.1"/>
    <property type="molecule type" value="Genomic_DNA"/>
</dbReference>
<name>A0A9Q0F815_9ROSI</name>
<comment type="caution">
    <text evidence="1">The sequence shown here is derived from an EMBL/GenBank/DDBJ whole genome shotgun (WGS) entry which is preliminary data.</text>
</comment>
<evidence type="ECO:0000313" key="2">
    <source>
        <dbReference type="Proteomes" id="UP001141552"/>
    </source>
</evidence>
<dbReference type="InterPro" id="IPR008709">
    <property type="entry name" value="Neurochondrin"/>
</dbReference>
<accession>A0A9Q0F815</accession>
<organism evidence="1 2">
    <name type="scientific">Turnera subulata</name>
    <dbReference type="NCBI Taxonomy" id="218843"/>
    <lineage>
        <taxon>Eukaryota</taxon>
        <taxon>Viridiplantae</taxon>
        <taxon>Streptophyta</taxon>
        <taxon>Embryophyta</taxon>
        <taxon>Tracheophyta</taxon>
        <taxon>Spermatophyta</taxon>
        <taxon>Magnoliopsida</taxon>
        <taxon>eudicotyledons</taxon>
        <taxon>Gunneridae</taxon>
        <taxon>Pentapetalae</taxon>
        <taxon>rosids</taxon>
        <taxon>fabids</taxon>
        <taxon>Malpighiales</taxon>
        <taxon>Passifloraceae</taxon>
        <taxon>Turnera</taxon>
    </lineage>
</organism>
<reference evidence="1" key="2">
    <citation type="journal article" date="2023" name="Plants (Basel)">
        <title>Annotation of the Turnera subulata (Passifloraceae) Draft Genome Reveals the S-Locus Evolved after the Divergence of Turneroideae from Passifloroideae in a Stepwise Manner.</title>
        <authorList>
            <person name="Henning P.M."/>
            <person name="Roalson E.H."/>
            <person name="Mir W."/>
            <person name="McCubbin A.G."/>
            <person name="Shore J.S."/>
        </authorList>
    </citation>
    <scope>NUCLEOTIDE SEQUENCE</scope>
    <source>
        <strain evidence="1">F60SS</strain>
    </source>
</reference>
<sequence>MDVVLEYLKDAKEHGQNQGNDLLASVRVIGSYLAEAPDACKDKRIPADIPVIMMASSLSALIFDYTSHQALLNHPNFDSVSLGSLYGLIAKSLAAGRQAMSDVASSEMDLLEIVTSGISRWVSSYWRY</sequence>
<dbReference type="Proteomes" id="UP001141552">
    <property type="component" value="Unassembled WGS sequence"/>
</dbReference>
<evidence type="ECO:0000313" key="1">
    <source>
        <dbReference type="EMBL" id="KAJ4826422.1"/>
    </source>
</evidence>